<dbReference type="EMBL" id="FOUZ01000001">
    <property type="protein sequence ID" value="SFM61863.1"/>
    <property type="molecule type" value="Genomic_DNA"/>
</dbReference>
<evidence type="ECO:0000313" key="7">
    <source>
        <dbReference type="EMBL" id="SFM61863.1"/>
    </source>
</evidence>
<feature type="transmembrane region" description="Helical" evidence="6">
    <location>
        <begin position="189"/>
        <end position="210"/>
    </location>
</feature>
<proteinExistence type="predicted"/>
<protein>
    <submittedName>
        <fullName evidence="7">Threonine/homoserine/homoserine lactone efflux protein</fullName>
    </submittedName>
</protein>
<keyword evidence="2" id="KW-1003">Cell membrane</keyword>
<evidence type="ECO:0000256" key="5">
    <source>
        <dbReference type="ARBA" id="ARBA00023136"/>
    </source>
</evidence>
<dbReference type="AlphaFoldDB" id="A0A1I4SC47"/>
<feature type="transmembrane region" description="Helical" evidence="6">
    <location>
        <begin position="6"/>
        <end position="28"/>
    </location>
</feature>
<comment type="subcellular location">
    <subcellularLocation>
        <location evidence="1">Cell membrane</location>
        <topology evidence="1">Multi-pass membrane protein</topology>
    </subcellularLocation>
</comment>
<keyword evidence="3 6" id="KW-0812">Transmembrane</keyword>
<dbReference type="InterPro" id="IPR001123">
    <property type="entry name" value="LeuE-type"/>
</dbReference>
<sequence length="211" mass="24012">MQYIELLLIGIFTALLGTSLPGLLNMTVVKIGKNEGYKSAYTFISGVSVVIAIQVYLAIFFAEFINFNEKVTLLFREIGLFVFIVLTIYFLFFAEKIDRKKQEKKLENNEVKKKNKFIYGLFLAAINIFPIPFYVFLSATLVSYNVIVFGNPNSSIFTLGVVIGSLIMFYLYLRFFNNKSKDNSFILKNINYVIGGVTSVVSLLTIYQLVK</sequence>
<dbReference type="Proteomes" id="UP000199149">
    <property type="component" value="Unassembled WGS sequence"/>
</dbReference>
<evidence type="ECO:0000256" key="2">
    <source>
        <dbReference type="ARBA" id="ARBA00022475"/>
    </source>
</evidence>
<dbReference type="OrthoDB" id="1451945at2"/>
<dbReference type="STRING" id="684065.SAMN05421738_101139"/>
<feature type="transmembrane region" description="Helical" evidence="6">
    <location>
        <begin position="74"/>
        <end position="95"/>
    </location>
</feature>
<name>A0A1I4SC47_9FLAO</name>
<feature type="transmembrane region" description="Helical" evidence="6">
    <location>
        <begin position="156"/>
        <end position="177"/>
    </location>
</feature>
<gene>
    <name evidence="7" type="ORF">SAMN05421738_101139</name>
</gene>
<evidence type="ECO:0000256" key="4">
    <source>
        <dbReference type="ARBA" id="ARBA00022989"/>
    </source>
</evidence>
<organism evidence="7 8">
    <name type="scientific">Algoriella xinjiangensis</name>
    <dbReference type="NCBI Taxonomy" id="684065"/>
    <lineage>
        <taxon>Bacteria</taxon>
        <taxon>Pseudomonadati</taxon>
        <taxon>Bacteroidota</taxon>
        <taxon>Flavobacteriia</taxon>
        <taxon>Flavobacteriales</taxon>
        <taxon>Weeksellaceae</taxon>
        <taxon>Algoriella</taxon>
    </lineage>
</organism>
<accession>A0A1I4SC47</accession>
<dbReference type="GO" id="GO:0006865">
    <property type="term" value="P:amino acid transport"/>
    <property type="evidence" value="ECO:0007669"/>
    <property type="project" value="InterPro"/>
</dbReference>
<evidence type="ECO:0000256" key="1">
    <source>
        <dbReference type="ARBA" id="ARBA00004651"/>
    </source>
</evidence>
<dbReference type="Pfam" id="PF01810">
    <property type="entry name" value="LysE"/>
    <property type="match status" value="1"/>
</dbReference>
<keyword evidence="4 6" id="KW-1133">Transmembrane helix</keyword>
<evidence type="ECO:0000256" key="3">
    <source>
        <dbReference type="ARBA" id="ARBA00022692"/>
    </source>
</evidence>
<evidence type="ECO:0000256" key="6">
    <source>
        <dbReference type="SAM" id="Phobius"/>
    </source>
</evidence>
<reference evidence="8" key="1">
    <citation type="submission" date="2016-10" db="EMBL/GenBank/DDBJ databases">
        <authorList>
            <person name="Varghese N."/>
            <person name="Submissions S."/>
        </authorList>
    </citation>
    <scope>NUCLEOTIDE SEQUENCE [LARGE SCALE GENOMIC DNA]</scope>
    <source>
        <strain evidence="8">XJ109</strain>
    </source>
</reference>
<dbReference type="GO" id="GO:0005886">
    <property type="term" value="C:plasma membrane"/>
    <property type="evidence" value="ECO:0007669"/>
    <property type="project" value="UniProtKB-SubCell"/>
</dbReference>
<feature type="transmembrane region" description="Helical" evidence="6">
    <location>
        <begin position="116"/>
        <end position="136"/>
    </location>
</feature>
<keyword evidence="5 6" id="KW-0472">Membrane</keyword>
<evidence type="ECO:0000313" key="8">
    <source>
        <dbReference type="Proteomes" id="UP000199149"/>
    </source>
</evidence>
<feature type="transmembrane region" description="Helical" evidence="6">
    <location>
        <begin position="40"/>
        <end position="62"/>
    </location>
</feature>
<keyword evidence="8" id="KW-1185">Reference proteome</keyword>
<dbReference type="RefSeq" id="WP_092905548.1">
    <property type="nucleotide sequence ID" value="NZ_FOUZ01000001.1"/>
</dbReference>